<dbReference type="SUPFAM" id="SSF52317">
    <property type="entry name" value="Class I glutamine amidotransferase-like"/>
    <property type="match status" value="1"/>
</dbReference>
<sequence length="246" mass="27546">MTAPLRVLVWNENVHESQGRPASMAHDYPEGIHGAVAQGLAEHLPNALIRTAVLSDPEHGLSEDVLQQTDVLLWWGHAAHDEVADEVAERVQRHVLGGMGLLVLHSGHFAKVFKRLLGTTCSLSWRNDGEREVVWTVDPAHPIAQGVPNPFVIGTQEMYGEPFDVPPPDELVFVSWFSGGEVFRSGATWRRGKGRVFYFSPGDQDYPVYHHPDVRRVLANGVRWAHSPGLERRPLEVTNPQRRWDG</sequence>
<organism evidence="2 3">
    <name type="scientific">Kineococcus xinjiangensis</name>
    <dbReference type="NCBI Taxonomy" id="512762"/>
    <lineage>
        <taxon>Bacteria</taxon>
        <taxon>Bacillati</taxon>
        <taxon>Actinomycetota</taxon>
        <taxon>Actinomycetes</taxon>
        <taxon>Kineosporiales</taxon>
        <taxon>Kineosporiaceae</taxon>
        <taxon>Kineococcus</taxon>
    </lineage>
</organism>
<dbReference type="EMBL" id="PTJD01000009">
    <property type="protein sequence ID" value="PPK93820.1"/>
    <property type="molecule type" value="Genomic_DNA"/>
</dbReference>
<name>A0A2S6II20_9ACTN</name>
<dbReference type="InterPro" id="IPR009381">
    <property type="entry name" value="Trehalose_catabolism_ThuA_prok"/>
</dbReference>
<accession>A0A2S6II20</accession>
<comment type="caution">
    <text evidence="2">The sequence shown here is derived from an EMBL/GenBank/DDBJ whole genome shotgun (WGS) entry which is preliminary data.</text>
</comment>
<dbReference type="PIRSF" id="PIRSF030013">
    <property type="entry name" value="ThuA"/>
    <property type="match status" value="1"/>
</dbReference>
<dbReference type="Pfam" id="PF06283">
    <property type="entry name" value="ThuA"/>
    <property type="match status" value="1"/>
</dbReference>
<feature type="domain" description="ThuA-like" evidence="1">
    <location>
        <begin position="6"/>
        <end position="225"/>
    </location>
</feature>
<proteinExistence type="predicted"/>
<dbReference type="RefSeq" id="WP_104433377.1">
    <property type="nucleotide sequence ID" value="NZ_PTJD01000009.1"/>
</dbReference>
<dbReference type="InterPro" id="IPR029062">
    <property type="entry name" value="Class_I_gatase-like"/>
</dbReference>
<keyword evidence="3" id="KW-1185">Reference proteome</keyword>
<gene>
    <name evidence="2" type="ORF">CLV92_10997</name>
</gene>
<dbReference type="InterPro" id="IPR029010">
    <property type="entry name" value="ThuA-like"/>
</dbReference>
<evidence type="ECO:0000313" key="3">
    <source>
        <dbReference type="Proteomes" id="UP000239485"/>
    </source>
</evidence>
<protein>
    <submittedName>
        <fullName evidence="2">Trehalose utilization protein</fullName>
    </submittedName>
</protein>
<dbReference type="OrthoDB" id="252909at2"/>
<dbReference type="Proteomes" id="UP000239485">
    <property type="component" value="Unassembled WGS sequence"/>
</dbReference>
<evidence type="ECO:0000313" key="2">
    <source>
        <dbReference type="EMBL" id="PPK93820.1"/>
    </source>
</evidence>
<evidence type="ECO:0000259" key="1">
    <source>
        <dbReference type="Pfam" id="PF06283"/>
    </source>
</evidence>
<dbReference type="Gene3D" id="3.40.50.880">
    <property type="match status" value="1"/>
</dbReference>
<reference evidence="2 3" key="1">
    <citation type="submission" date="2018-02" db="EMBL/GenBank/DDBJ databases">
        <title>Genomic Encyclopedia of Archaeal and Bacterial Type Strains, Phase II (KMG-II): from individual species to whole genera.</title>
        <authorList>
            <person name="Goeker M."/>
        </authorList>
    </citation>
    <scope>NUCLEOTIDE SEQUENCE [LARGE SCALE GENOMIC DNA]</scope>
    <source>
        <strain evidence="2 3">DSM 22857</strain>
    </source>
</reference>
<dbReference type="AlphaFoldDB" id="A0A2S6II20"/>